<reference evidence="1 2" key="2">
    <citation type="submission" date="2018-11" db="EMBL/GenBank/DDBJ databases">
        <authorList>
            <consortium name="Pathogen Informatics"/>
        </authorList>
    </citation>
    <scope>NUCLEOTIDE SEQUENCE [LARGE SCALE GENOMIC DNA]</scope>
    <source>
        <strain evidence="1 2">MHpl1</strain>
    </source>
</reference>
<reference evidence="3" key="1">
    <citation type="submission" date="2017-02" db="UniProtKB">
        <authorList>
            <consortium name="WormBaseParasite"/>
        </authorList>
    </citation>
    <scope>IDENTIFICATION</scope>
</reference>
<dbReference type="Proteomes" id="UP000268014">
    <property type="component" value="Unassembled WGS sequence"/>
</dbReference>
<name>A0A0N4WMK7_HAEPC</name>
<evidence type="ECO:0000313" key="2">
    <source>
        <dbReference type="Proteomes" id="UP000268014"/>
    </source>
</evidence>
<organism evidence="3">
    <name type="scientific">Haemonchus placei</name>
    <name type="common">Barber's pole worm</name>
    <dbReference type="NCBI Taxonomy" id="6290"/>
    <lineage>
        <taxon>Eukaryota</taxon>
        <taxon>Metazoa</taxon>
        <taxon>Ecdysozoa</taxon>
        <taxon>Nematoda</taxon>
        <taxon>Chromadorea</taxon>
        <taxon>Rhabditida</taxon>
        <taxon>Rhabditina</taxon>
        <taxon>Rhabditomorpha</taxon>
        <taxon>Strongyloidea</taxon>
        <taxon>Trichostrongylidae</taxon>
        <taxon>Haemonchus</taxon>
    </lineage>
</organism>
<evidence type="ECO:0000313" key="3">
    <source>
        <dbReference type="WBParaSite" id="HPLM_0001245001-mRNA-1"/>
    </source>
</evidence>
<gene>
    <name evidence="1" type="ORF">HPLM_LOCUS12442</name>
</gene>
<keyword evidence="2" id="KW-1185">Reference proteome</keyword>
<dbReference type="EMBL" id="UZAF01017868">
    <property type="protein sequence ID" value="VDO45685.1"/>
    <property type="molecule type" value="Genomic_DNA"/>
</dbReference>
<sequence length="74" mass="8505">MSLIYDKNWEGLWEKPRRSQLLFVPKNPENILTCLPERVKGVIYNNDSIPPPDDESDVIIIGKSLSDKEISLHV</sequence>
<accession>A0A0N4WMK7</accession>
<dbReference type="WBParaSite" id="HPLM_0001245001-mRNA-1">
    <property type="protein sequence ID" value="HPLM_0001245001-mRNA-1"/>
    <property type="gene ID" value="HPLM_0001245001"/>
</dbReference>
<proteinExistence type="predicted"/>
<protein>
    <submittedName>
        <fullName evidence="3">RCK C-terminal domain-containing protein</fullName>
    </submittedName>
</protein>
<dbReference type="AlphaFoldDB" id="A0A0N4WMK7"/>
<evidence type="ECO:0000313" key="1">
    <source>
        <dbReference type="EMBL" id="VDO45685.1"/>
    </source>
</evidence>